<evidence type="ECO:0000256" key="2">
    <source>
        <dbReference type="ARBA" id="ARBA00022737"/>
    </source>
</evidence>
<name>A0A6A4HZH7_9AGAR</name>
<organism evidence="5 6">
    <name type="scientific">Gymnopus androsaceus JB14</name>
    <dbReference type="NCBI Taxonomy" id="1447944"/>
    <lineage>
        <taxon>Eukaryota</taxon>
        <taxon>Fungi</taxon>
        <taxon>Dikarya</taxon>
        <taxon>Basidiomycota</taxon>
        <taxon>Agaricomycotina</taxon>
        <taxon>Agaricomycetes</taxon>
        <taxon>Agaricomycetidae</taxon>
        <taxon>Agaricales</taxon>
        <taxon>Marasmiineae</taxon>
        <taxon>Omphalotaceae</taxon>
        <taxon>Gymnopus</taxon>
    </lineage>
</organism>
<evidence type="ECO:0000256" key="3">
    <source>
        <dbReference type="PROSITE-ProRule" id="PRU00221"/>
    </source>
</evidence>
<dbReference type="Proteomes" id="UP000799118">
    <property type="component" value="Unassembled WGS sequence"/>
</dbReference>
<feature type="repeat" description="WD" evidence="3">
    <location>
        <begin position="902"/>
        <end position="922"/>
    </location>
</feature>
<dbReference type="Gene3D" id="2.130.10.10">
    <property type="entry name" value="YVTN repeat-like/Quinoprotein amine dehydrogenase"/>
    <property type="match status" value="3"/>
</dbReference>
<evidence type="ECO:0000313" key="5">
    <source>
        <dbReference type="EMBL" id="KAE9402005.1"/>
    </source>
</evidence>
<keyword evidence="1 3" id="KW-0853">WD repeat</keyword>
<dbReference type="InterPro" id="IPR015943">
    <property type="entry name" value="WD40/YVTN_repeat-like_dom_sf"/>
</dbReference>
<reference evidence="5" key="1">
    <citation type="journal article" date="2019" name="Environ. Microbiol.">
        <title>Fungal ecological strategies reflected in gene transcription - a case study of two litter decomposers.</title>
        <authorList>
            <person name="Barbi F."/>
            <person name="Kohler A."/>
            <person name="Barry K."/>
            <person name="Baskaran P."/>
            <person name="Daum C."/>
            <person name="Fauchery L."/>
            <person name="Ihrmark K."/>
            <person name="Kuo A."/>
            <person name="LaButti K."/>
            <person name="Lipzen A."/>
            <person name="Morin E."/>
            <person name="Grigoriev I.V."/>
            <person name="Henrissat B."/>
            <person name="Lindahl B."/>
            <person name="Martin F."/>
        </authorList>
    </citation>
    <scope>NUCLEOTIDE SEQUENCE</scope>
    <source>
        <strain evidence="5">JB14</strain>
    </source>
</reference>
<proteinExistence type="predicted"/>
<feature type="repeat" description="WD" evidence="3">
    <location>
        <begin position="349"/>
        <end position="390"/>
    </location>
</feature>
<dbReference type="Pfam" id="PF00400">
    <property type="entry name" value="WD40"/>
    <property type="match status" value="7"/>
</dbReference>
<dbReference type="PANTHER" id="PTHR19879:SF9">
    <property type="entry name" value="TRANSCRIPTION INITIATION FACTOR TFIID SUBUNIT 5"/>
    <property type="match status" value="1"/>
</dbReference>
<feature type="repeat" description="WD" evidence="3">
    <location>
        <begin position="793"/>
        <end position="834"/>
    </location>
</feature>
<sequence length="922" mass="101246">MFFSVYGLFCLLSSYLPSSNQLSVVQWPSHSTVESHSTYVWHKPEHDFQTDGKLASWFPEHPKQWGSEIARLPINRTSYTPPNYISLSDDDRLLAIAVGEDIHVYTVQRSGPNGDKVNLQQKRIFHSAHGAGAVSFVEFQPGGSALLVSSGMSTNSLTREYTIKVWDMNNDEEDSLGLVAEKAANHASQLPLPQLSNLDISRGFETVLRDAQLKVDIENGSPIQNALVRRQAFSHDGSLLLVFPGTAGRSVTVVTVDGFHERYQLVGHSDNVIWAEFSPDDRFIATSSWDKTVRIWNAVNGDLIHILRGATGQSWQGAFSPDGKLIAVGAGDNQVRIWNVESGELLHTLHGFAGWIRSLHFSPDGKVLAAGAAAGTLRVFDILTGESIQYWQAATKQHYMELTDVQYTIHGLLVFNSADGRQYTFDTRTNQKGLFENGQNPGKYAFGSSNSVVSSDGSLLFTVDSDRSADSHRCHIICGMLCIGAAGMSSSFEMMYNDVDTITVTMTAAEGKTCHPISSVTSCTLQATEKIQYLASGWIWFNYDIKTNGHYKWSVEAVITDEADRSSYADFTGSVETTTHAARPATRELAHKLFLYAYALSDDDRLLAIAVGEDIHVYTVQRSGSNGDEVNLQQKRIFHSAHGGSAVSFVEFQPGGSALLRKLLSTPHNFFPQQNSFHLDNGSALQNAMVRRQAFSHDGSLLLVFPDPGLNGRSVTVVAVDGFHERFIATSSWDKTVRIWNAVNGDLIHILRGANGQSWQGAFSPDGKLVAVGAGDTRVRIWNVESGELLHTLHGFAGWIRSLHFSPDGKVLAAGAAAGTLRVFDILTGESIQYWQAATEQHHFLMDSELADVQYTIHGLLVFNSADGRQYTFDARTNQKGLFEDGQNPGKYASSSGNSVVSSDGSLLFTADSDRSIRVWRL</sequence>
<feature type="chain" id="PRO_5025627467" evidence="4">
    <location>
        <begin position="22"/>
        <end position="922"/>
    </location>
</feature>
<feature type="repeat" description="WD" evidence="3">
    <location>
        <begin position="726"/>
        <end position="750"/>
    </location>
</feature>
<dbReference type="SUPFAM" id="SSF50978">
    <property type="entry name" value="WD40 repeat-like"/>
    <property type="match status" value="1"/>
</dbReference>
<feature type="repeat" description="WD" evidence="3">
    <location>
        <begin position="265"/>
        <end position="306"/>
    </location>
</feature>
<dbReference type="InterPro" id="IPR036322">
    <property type="entry name" value="WD40_repeat_dom_sf"/>
</dbReference>
<evidence type="ECO:0000313" key="6">
    <source>
        <dbReference type="Proteomes" id="UP000799118"/>
    </source>
</evidence>
<dbReference type="AlphaFoldDB" id="A0A6A4HZH7"/>
<feature type="repeat" description="WD" evidence="3">
    <location>
        <begin position="762"/>
        <end position="792"/>
    </location>
</feature>
<evidence type="ECO:0000256" key="4">
    <source>
        <dbReference type="SAM" id="SignalP"/>
    </source>
</evidence>
<dbReference type="InterPro" id="IPR001680">
    <property type="entry name" value="WD40_rpt"/>
</dbReference>
<dbReference type="PROSITE" id="PS50294">
    <property type="entry name" value="WD_REPEATS_REGION"/>
    <property type="match status" value="4"/>
</dbReference>
<dbReference type="OrthoDB" id="2911645at2759"/>
<feature type="signal peptide" evidence="4">
    <location>
        <begin position="1"/>
        <end position="21"/>
    </location>
</feature>
<keyword evidence="6" id="KW-1185">Reference proteome</keyword>
<keyword evidence="4" id="KW-0732">Signal</keyword>
<dbReference type="PRINTS" id="PR00320">
    <property type="entry name" value="GPROTEINBRPT"/>
</dbReference>
<dbReference type="PROSITE" id="PS50082">
    <property type="entry name" value="WD_REPEATS_2"/>
    <property type="match status" value="7"/>
</dbReference>
<dbReference type="EMBL" id="ML769439">
    <property type="protein sequence ID" value="KAE9402005.1"/>
    <property type="molecule type" value="Genomic_DNA"/>
</dbReference>
<gene>
    <name evidence="5" type="ORF">BT96DRAFT_1017833</name>
</gene>
<dbReference type="PANTHER" id="PTHR19879">
    <property type="entry name" value="TRANSCRIPTION INITIATION FACTOR TFIID"/>
    <property type="match status" value="1"/>
</dbReference>
<dbReference type="SMART" id="SM00320">
    <property type="entry name" value="WD40"/>
    <property type="match status" value="8"/>
</dbReference>
<feature type="repeat" description="WD" evidence="3">
    <location>
        <begin position="318"/>
        <end position="348"/>
    </location>
</feature>
<dbReference type="InterPro" id="IPR020472">
    <property type="entry name" value="WD40_PAC1"/>
</dbReference>
<accession>A0A6A4HZH7</accession>
<evidence type="ECO:0000256" key="1">
    <source>
        <dbReference type="ARBA" id="ARBA00022574"/>
    </source>
</evidence>
<keyword evidence="2" id="KW-0677">Repeat</keyword>
<dbReference type="SUPFAM" id="SSF82171">
    <property type="entry name" value="DPP6 N-terminal domain-like"/>
    <property type="match status" value="1"/>
</dbReference>
<protein>
    <submittedName>
        <fullName evidence="5">WD40 repeat-like protein</fullName>
    </submittedName>
</protein>